<sequence>MNYLLPEEKRDVLKFLNFVQLFSLRQTNFYFRNLINEYDGDLALMKFYELEIIDIDPEFNSYKEIDLKSGLFDFTLNDQLMEKVKLIFN</sequence>
<evidence type="ECO:0000313" key="1">
    <source>
        <dbReference type="Proteomes" id="UP000095281"/>
    </source>
</evidence>
<dbReference type="Proteomes" id="UP000095281">
    <property type="component" value="Unplaced"/>
</dbReference>
<name>A0A1I8BRS1_MELHA</name>
<evidence type="ECO:0000313" key="2">
    <source>
        <dbReference type="WBParaSite" id="MhA1_Contig45.frz3.gene11"/>
    </source>
</evidence>
<organism evidence="1 2">
    <name type="scientific">Meloidogyne hapla</name>
    <name type="common">Root-knot nematode worm</name>
    <dbReference type="NCBI Taxonomy" id="6305"/>
    <lineage>
        <taxon>Eukaryota</taxon>
        <taxon>Metazoa</taxon>
        <taxon>Ecdysozoa</taxon>
        <taxon>Nematoda</taxon>
        <taxon>Chromadorea</taxon>
        <taxon>Rhabditida</taxon>
        <taxon>Tylenchina</taxon>
        <taxon>Tylenchomorpha</taxon>
        <taxon>Tylenchoidea</taxon>
        <taxon>Meloidogynidae</taxon>
        <taxon>Meloidogyninae</taxon>
        <taxon>Meloidogyne</taxon>
    </lineage>
</organism>
<accession>A0A1I8BRS1</accession>
<keyword evidence="1" id="KW-1185">Reference proteome</keyword>
<dbReference type="AlphaFoldDB" id="A0A1I8BRS1"/>
<proteinExistence type="predicted"/>
<protein>
    <submittedName>
        <fullName evidence="2">F-box domain-containing protein</fullName>
    </submittedName>
</protein>
<dbReference type="WBParaSite" id="MhA1_Contig45.frz3.gene11">
    <property type="protein sequence ID" value="MhA1_Contig45.frz3.gene11"/>
    <property type="gene ID" value="MhA1_Contig45.frz3.gene11"/>
</dbReference>
<reference evidence="2" key="1">
    <citation type="submission" date="2016-11" db="UniProtKB">
        <authorList>
            <consortium name="WormBaseParasite"/>
        </authorList>
    </citation>
    <scope>IDENTIFICATION</scope>
</reference>